<dbReference type="HOGENOM" id="CLU_061829_0_0_1"/>
<evidence type="ECO:0000313" key="6">
    <source>
        <dbReference type="Proteomes" id="UP000054321"/>
    </source>
</evidence>
<dbReference type="FunCoup" id="A0A0C3HJH7">
    <property type="interactions" value="244"/>
</dbReference>
<proteinExistence type="predicted"/>
<dbReference type="Pfam" id="PF13673">
    <property type="entry name" value="Acetyltransf_10"/>
    <property type="match status" value="1"/>
</dbReference>
<sequence>MQRSPEDVKEKVQLTQSPDRFSDSASSEAVFSTFPREFVIIPDDQQLPQRGGARSNLHPYVRPLTISDVESAVAVETAAFTNPEERATREKIIYRLTKCGELCFGIFCTVVPGSGGEIESLGVGRPVETGREDGGISVLLGHVISTKTSTPVVTDTSMDYPRDWESGYSAPSEAGHHEDGRTIVLHSVAVAPQVQGRGLGRVLVLAYMQHMNGAGIADRLVLIAHDHMVPWYERLGFINKGPSECTIAGGGWHDMVFELKALEPQATYG</sequence>
<keyword evidence="1" id="KW-0808">Transferase</keyword>
<dbReference type="AlphaFoldDB" id="A0A0C3HJH7"/>
<dbReference type="STRING" id="913774.A0A0C3HJH7"/>
<evidence type="ECO:0000256" key="2">
    <source>
        <dbReference type="ARBA" id="ARBA00023315"/>
    </source>
</evidence>
<feature type="compositionally biased region" description="Basic and acidic residues" evidence="3">
    <location>
        <begin position="1"/>
        <end position="12"/>
    </location>
</feature>
<dbReference type="InterPro" id="IPR016181">
    <property type="entry name" value="Acyl_CoA_acyltransferase"/>
</dbReference>
<feature type="compositionally biased region" description="Polar residues" evidence="3">
    <location>
        <begin position="13"/>
        <end position="26"/>
    </location>
</feature>
<dbReference type="SUPFAM" id="SSF55729">
    <property type="entry name" value="Acyl-CoA N-acyltransferases (Nat)"/>
    <property type="match status" value="1"/>
</dbReference>
<organism evidence="5 6">
    <name type="scientific">Oidiodendron maius (strain Zn)</name>
    <dbReference type="NCBI Taxonomy" id="913774"/>
    <lineage>
        <taxon>Eukaryota</taxon>
        <taxon>Fungi</taxon>
        <taxon>Dikarya</taxon>
        <taxon>Ascomycota</taxon>
        <taxon>Pezizomycotina</taxon>
        <taxon>Leotiomycetes</taxon>
        <taxon>Leotiomycetes incertae sedis</taxon>
        <taxon>Myxotrichaceae</taxon>
        <taxon>Oidiodendron</taxon>
    </lineage>
</organism>
<feature type="domain" description="N-acetyltransferase" evidence="4">
    <location>
        <begin position="174"/>
        <end position="263"/>
    </location>
</feature>
<accession>A0A0C3HJH7</accession>
<dbReference type="OrthoDB" id="30840at2759"/>
<dbReference type="InterPro" id="IPR051635">
    <property type="entry name" value="SNAT-like"/>
</dbReference>
<dbReference type="PANTHER" id="PTHR10908:SF0">
    <property type="entry name" value="SEROTONIN N-ACETYLTRANSFERASE"/>
    <property type="match status" value="1"/>
</dbReference>
<evidence type="ECO:0000256" key="3">
    <source>
        <dbReference type="SAM" id="MobiDB-lite"/>
    </source>
</evidence>
<evidence type="ECO:0000259" key="4">
    <source>
        <dbReference type="PROSITE" id="PS51186"/>
    </source>
</evidence>
<dbReference type="CDD" id="cd04301">
    <property type="entry name" value="NAT_SF"/>
    <property type="match status" value="1"/>
</dbReference>
<dbReference type="PANTHER" id="PTHR10908">
    <property type="entry name" value="SEROTONIN N-ACETYLTRANSFERASE"/>
    <property type="match status" value="1"/>
</dbReference>
<reference evidence="5 6" key="1">
    <citation type="submission" date="2014-04" db="EMBL/GenBank/DDBJ databases">
        <authorList>
            <consortium name="DOE Joint Genome Institute"/>
            <person name="Kuo A."/>
            <person name="Martino E."/>
            <person name="Perotto S."/>
            <person name="Kohler A."/>
            <person name="Nagy L.G."/>
            <person name="Floudas D."/>
            <person name="Copeland A."/>
            <person name="Barry K.W."/>
            <person name="Cichocki N."/>
            <person name="Veneault-Fourrey C."/>
            <person name="LaButti K."/>
            <person name="Lindquist E.A."/>
            <person name="Lipzen A."/>
            <person name="Lundell T."/>
            <person name="Morin E."/>
            <person name="Murat C."/>
            <person name="Sun H."/>
            <person name="Tunlid A."/>
            <person name="Henrissat B."/>
            <person name="Grigoriev I.V."/>
            <person name="Hibbett D.S."/>
            <person name="Martin F."/>
            <person name="Nordberg H.P."/>
            <person name="Cantor M.N."/>
            <person name="Hua S.X."/>
        </authorList>
    </citation>
    <scope>NUCLEOTIDE SEQUENCE [LARGE SCALE GENOMIC DNA]</scope>
    <source>
        <strain evidence="5 6">Zn</strain>
    </source>
</reference>
<gene>
    <name evidence="5" type="ORF">OIDMADRAFT_100171</name>
</gene>
<evidence type="ECO:0000313" key="5">
    <source>
        <dbReference type="EMBL" id="KIN08381.1"/>
    </source>
</evidence>
<dbReference type="Proteomes" id="UP000054321">
    <property type="component" value="Unassembled WGS sequence"/>
</dbReference>
<dbReference type="GO" id="GO:0005737">
    <property type="term" value="C:cytoplasm"/>
    <property type="evidence" value="ECO:0007669"/>
    <property type="project" value="TreeGrafter"/>
</dbReference>
<evidence type="ECO:0000256" key="1">
    <source>
        <dbReference type="ARBA" id="ARBA00022679"/>
    </source>
</evidence>
<reference evidence="6" key="2">
    <citation type="submission" date="2015-01" db="EMBL/GenBank/DDBJ databases">
        <title>Evolutionary Origins and Diversification of the Mycorrhizal Mutualists.</title>
        <authorList>
            <consortium name="DOE Joint Genome Institute"/>
            <consortium name="Mycorrhizal Genomics Consortium"/>
            <person name="Kohler A."/>
            <person name="Kuo A."/>
            <person name="Nagy L.G."/>
            <person name="Floudas D."/>
            <person name="Copeland A."/>
            <person name="Barry K.W."/>
            <person name="Cichocki N."/>
            <person name="Veneault-Fourrey C."/>
            <person name="LaButti K."/>
            <person name="Lindquist E.A."/>
            <person name="Lipzen A."/>
            <person name="Lundell T."/>
            <person name="Morin E."/>
            <person name="Murat C."/>
            <person name="Riley R."/>
            <person name="Ohm R."/>
            <person name="Sun H."/>
            <person name="Tunlid A."/>
            <person name="Henrissat B."/>
            <person name="Grigoriev I.V."/>
            <person name="Hibbett D.S."/>
            <person name="Martin F."/>
        </authorList>
    </citation>
    <scope>NUCLEOTIDE SEQUENCE [LARGE SCALE GENOMIC DNA]</scope>
    <source>
        <strain evidence="6">Zn</strain>
    </source>
</reference>
<keyword evidence="6" id="KW-1185">Reference proteome</keyword>
<protein>
    <recommendedName>
        <fullName evidence="4">N-acetyltransferase domain-containing protein</fullName>
    </recommendedName>
</protein>
<feature type="region of interest" description="Disordered" evidence="3">
    <location>
        <begin position="1"/>
        <end position="26"/>
    </location>
</feature>
<dbReference type="InParanoid" id="A0A0C3HJH7"/>
<dbReference type="GO" id="GO:0004059">
    <property type="term" value="F:aralkylamine N-acetyltransferase activity"/>
    <property type="evidence" value="ECO:0007669"/>
    <property type="project" value="TreeGrafter"/>
</dbReference>
<dbReference type="InterPro" id="IPR000182">
    <property type="entry name" value="GNAT_dom"/>
</dbReference>
<dbReference type="EMBL" id="KN832870">
    <property type="protein sequence ID" value="KIN08381.1"/>
    <property type="molecule type" value="Genomic_DNA"/>
</dbReference>
<keyword evidence="2" id="KW-0012">Acyltransferase</keyword>
<dbReference type="PROSITE" id="PS51186">
    <property type="entry name" value="GNAT"/>
    <property type="match status" value="1"/>
</dbReference>
<name>A0A0C3HJH7_OIDMZ</name>
<dbReference type="Gene3D" id="3.40.630.30">
    <property type="match status" value="1"/>
</dbReference>